<proteinExistence type="predicted"/>
<name>A0ACB8TDE2_9AGAM</name>
<reference evidence="1" key="1">
    <citation type="submission" date="2021-03" db="EMBL/GenBank/DDBJ databases">
        <authorList>
            <consortium name="DOE Joint Genome Institute"/>
            <person name="Ahrendt S."/>
            <person name="Looney B.P."/>
            <person name="Miyauchi S."/>
            <person name="Morin E."/>
            <person name="Drula E."/>
            <person name="Courty P.E."/>
            <person name="Chicoki N."/>
            <person name="Fauchery L."/>
            <person name="Kohler A."/>
            <person name="Kuo A."/>
            <person name="Labutti K."/>
            <person name="Pangilinan J."/>
            <person name="Lipzen A."/>
            <person name="Riley R."/>
            <person name="Andreopoulos W."/>
            <person name="He G."/>
            <person name="Johnson J."/>
            <person name="Barry K.W."/>
            <person name="Grigoriev I.V."/>
            <person name="Nagy L."/>
            <person name="Hibbett D."/>
            <person name="Henrissat B."/>
            <person name="Matheny P.B."/>
            <person name="Labbe J."/>
            <person name="Martin F."/>
        </authorList>
    </citation>
    <scope>NUCLEOTIDE SEQUENCE</scope>
    <source>
        <strain evidence="1">HHB10654</strain>
    </source>
</reference>
<comment type="caution">
    <text evidence="1">The sequence shown here is derived from an EMBL/GenBank/DDBJ whole genome shotgun (WGS) entry which is preliminary data.</text>
</comment>
<gene>
    <name evidence="1" type="ORF">BV25DRAFT_1796944</name>
</gene>
<dbReference type="EMBL" id="MU277192">
    <property type="protein sequence ID" value="KAI0066441.1"/>
    <property type="molecule type" value="Genomic_DNA"/>
</dbReference>
<evidence type="ECO:0000313" key="2">
    <source>
        <dbReference type="Proteomes" id="UP000814140"/>
    </source>
</evidence>
<dbReference type="Proteomes" id="UP000814140">
    <property type="component" value="Unassembled WGS sequence"/>
</dbReference>
<evidence type="ECO:0000313" key="1">
    <source>
        <dbReference type="EMBL" id="KAI0066441.1"/>
    </source>
</evidence>
<reference evidence="1" key="2">
    <citation type="journal article" date="2022" name="New Phytol.">
        <title>Evolutionary transition to the ectomycorrhizal habit in the genomes of a hyperdiverse lineage of mushroom-forming fungi.</title>
        <authorList>
            <person name="Looney B."/>
            <person name="Miyauchi S."/>
            <person name="Morin E."/>
            <person name="Drula E."/>
            <person name="Courty P.E."/>
            <person name="Kohler A."/>
            <person name="Kuo A."/>
            <person name="LaButti K."/>
            <person name="Pangilinan J."/>
            <person name="Lipzen A."/>
            <person name="Riley R."/>
            <person name="Andreopoulos W."/>
            <person name="He G."/>
            <person name="Johnson J."/>
            <person name="Nolan M."/>
            <person name="Tritt A."/>
            <person name="Barry K.W."/>
            <person name="Grigoriev I.V."/>
            <person name="Nagy L.G."/>
            <person name="Hibbett D."/>
            <person name="Henrissat B."/>
            <person name="Matheny P.B."/>
            <person name="Labbe J."/>
            <person name="Martin F.M."/>
        </authorList>
    </citation>
    <scope>NUCLEOTIDE SEQUENCE</scope>
    <source>
        <strain evidence="1">HHB10654</strain>
    </source>
</reference>
<accession>A0ACB8TDE2</accession>
<organism evidence="1 2">
    <name type="scientific">Artomyces pyxidatus</name>
    <dbReference type="NCBI Taxonomy" id="48021"/>
    <lineage>
        <taxon>Eukaryota</taxon>
        <taxon>Fungi</taxon>
        <taxon>Dikarya</taxon>
        <taxon>Basidiomycota</taxon>
        <taxon>Agaricomycotina</taxon>
        <taxon>Agaricomycetes</taxon>
        <taxon>Russulales</taxon>
        <taxon>Auriscalpiaceae</taxon>
        <taxon>Artomyces</taxon>
    </lineage>
</organism>
<protein>
    <submittedName>
        <fullName evidence="1">Alcohol oxidase-like protein</fullName>
    </submittedName>
</protein>
<sequence>MSSTPVINAEYDLIIAGAGTAGGLIAGRLAAAAPHLRILLIEAGPTTRDVLAHTQPARFLSHLAPNSTTARFHVSKPSEAVGGRALVVPTAQCVGGGSSIDFAMYGLASKSDYDDWEIEFKNPGWGSADLVPLVKKSETFQAQPNAPAHGHDGPLKVSYGGIFTNLGQQSLAAARSFDKERQGVDENADANDMTSVNVYARWPKWIDAEKGARSDIAHNVIYPLEHNTNVNVVSAALVRRVTFDENDRASGIEFVWNSQFLPDADRDVHTVKATKLVIISAGAFGTPGILERSGIGRSDVLEEVGIETRVNLPGVGESFQDHNVLFLPYKTTSEAETLDHIVRNDTKAVSSASEQWFKTGKGLMANNSIDFACRIRPTPAELDDFGLEFRERWESYYSGKQDKAVICLGTCSMLVGDPTTVPQEKYFSMGYFTLYPLSRGYVHVTDKDDVAAPTDFKAGFLESMADVTPLIWAYKHTREIARRLPLFRGEYAPLHPKFAPNSSASIRENVEGPVAADAPRIEYSAADDAAIEVYTREMVGTTWHSLGTCAMKPREEGGVVDPALNVYGVTGLKVADISICPGNVGAVTSSTALIIAEKAALIVAKELGIVGV</sequence>
<keyword evidence="2" id="KW-1185">Reference proteome</keyword>